<gene>
    <name evidence="1" type="primary">Nfu_g_1_006017</name>
</gene>
<feature type="non-terminal residue" evidence="1">
    <location>
        <position position="80"/>
    </location>
</feature>
<name>A0A1A8ES34_9TELE</name>
<reference evidence="1" key="1">
    <citation type="submission" date="2016-05" db="EMBL/GenBank/DDBJ databases">
        <authorList>
            <person name="Lavstsen T."/>
            <person name="Jespersen J.S."/>
        </authorList>
    </citation>
    <scope>NUCLEOTIDE SEQUENCE</scope>
    <source>
        <tissue evidence="1">Brain</tissue>
    </source>
</reference>
<accession>A0A1A8ES34</accession>
<sequence>AQGPQVDLGSSEIITILSHHGGGGCPGGGGPNFTWVSTSHVVWKLIKHGDGSRYSAVTSGSDHTNQEAEILVLRSLYLNP</sequence>
<evidence type="ECO:0000313" key="1">
    <source>
        <dbReference type="EMBL" id="SBQ49373.1"/>
    </source>
</evidence>
<reference evidence="1" key="2">
    <citation type="submission" date="2016-06" db="EMBL/GenBank/DDBJ databases">
        <title>The genome of a short-lived fish provides insights into sex chromosome evolution and the genetic control of aging.</title>
        <authorList>
            <person name="Reichwald K."/>
            <person name="Felder M."/>
            <person name="Petzold A."/>
            <person name="Koch P."/>
            <person name="Groth M."/>
            <person name="Platzer M."/>
        </authorList>
    </citation>
    <scope>NUCLEOTIDE SEQUENCE</scope>
    <source>
        <tissue evidence="1">Brain</tissue>
    </source>
</reference>
<dbReference type="EMBL" id="HAEB01002846">
    <property type="protein sequence ID" value="SBQ49373.1"/>
    <property type="molecule type" value="Transcribed_RNA"/>
</dbReference>
<feature type="non-terminal residue" evidence="1">
    <location>
        <position position="1"/>
    </location>
</feature>
<organism evidence="1">
    <name type="scientific">Nothobranchius korthausae</name>
    <dbReference type="NCBI Taxonomy" id="1143690"/>
    <lineage>
        <taxon>Eukaryota</taxon>
        <taxon>Metazoa</taxon>
        <taxon>Chordata</taxon>
        <taxon>Craniata</taxon>
        <taxon>Vertebrata</taxon>
        <taxon>Euteleostomi</taxon>
        <taxon>Actinopterygii</taxon>
        <taxon>Neopterygii</taxon>
        <taxon>Teleostei</taxon>
        <taxon>Neoteleostei</taxon>
        <taxon>Acanthomorphata</taxon>
        <taxon>Ovalentaria</taxon>
        <taxon>Atherinomorphae</taxon>
        <taxon>Cyprinodontiformes</taxon>
        <taxon>Nothobranchiidae</taxon>
        <taxon>Nothobranchius</taxon>
    </lineage>
</organism>
<dbReference type="AlphaFoldDB" id="A0A1A8ES34"/>
<proteinExistence type="predicted"/>
<protein>
    <submittedName>
        <fullName evidence="1">Uncharacterized protein</fullName>
    </submittedName>
</protein>